<dbReference type="InterPro" id="IPR001867">
    <property type="entry name" value="OmpR/PhoB-type_DNA-bd"/>
</dbReference>
<keyword evidence="4" id="KW-0804">Transcription</keyword>
<dbReference type="Gene3D" id="1.10.10.10">
    <property type="entry name" value="Winged helix-like DNA-binding domain superfamily/Winged helix DNA-binding domain"/>
    <property type="match status" value="1"/>
</dbReference>
<dbReference type="SUPFAM" id="SSF52540">
    <property type="entry name" value="P-loop containing nucleoside triphosphate hydrolases"/>
    <property type="match status" value="1"/>
</dbReference>
<dbReference type="GO" id="GO:0000160">
    <property type="term" value="P:phosphorelay signal transduction system"/>
    <property type="evidence" value="ECO:0007669"/>
    <property type="project" value="InterPro"/>
</dbReference>
<dbReference type="SUPFAM" id="SSF48452">
    <property type="entry name" value="TPR-like"/>
    <property type="match status" value="4"/>
</dbReference>
<feature type="DNA-binding region" description="OmpR/PhoB-type" evidence="5">
    <location>
        <begin position="1"/>
        <end position="91"/>
    </location>
</feature>
<dbReference type="InterPro" id="IPR011990">
    <property type="entry name" value="TPR-like_helical_dom_sf"/>
</dbReference>
<dbReference type="GO" id="GO:0043531">
    <property type="term" value="F:ADP binding"/>
    <property type="evidence" value="ECO:0007669"/>
    <property type="project" value="InterPro"/>
</dbReference>
<keyword evidence="3 5" id="KW-0238">DNA-binding</keyword>
<dbReference type="InterPro" id="IPR051677">
    <property type="entry name" value="AfsR-DnrI-RedD_regulator"/>
</dbReference>
<dbReference type="RefSeq" id="WP_197003473.1">
    <property type="nucleotide sequence ID" value="NZ_BONS01000015.1"/>
</dbReference>
<dbReference type="InterPro" id="IPR027417">
    <property type="entry name" value="P-loop_NTPase"/>
</dbReference>
<reference evidence="7" key="1">
    <citation type="submission" date="2020-11" db="EMBL/GenBank/DDBJ databases">
        <title>Sequencing the genomes of 1000 actinobacteria strains.</title>
        <authorList>
            <person name="Klenk H.-P."/>
        </authorList>
    </citation>
    <scope>NUCLEOTIDE SEQUENCE</scope>
    <source>
        <strain evidence="7">DSM 45356</strain>
    </source>
</reference>
<dbReference type="SUPFAM" id="SSF46894">
    <property type="entry name" value="C-terminal effector domain of the bipartite response regulators"/>
    <property type="match status" value="1"/>
</dbReference>
<sequence>MRVGLLGPVTVWQDGATLPLGPAMQRAVLALLALDAGRPVSTQRLVDALWGDEPPDRAVTLVQGYVSRLRALLRPADLRITRHASGYVIDVAPEDVDVTAFRARVASAETGTDPAPLRAALALWRGEALADLRHTPVLDRLRAGLEAERLDVWEECLDRVLRAGRHLEVLGELTDLCAEHPFRPRPLPLLMVALYRAGRQAEALTWYATARRRYADELGLDPTPEATAVHGRILRGDPDLDLPPAAEAPPVRPARLLPYAVRDFTGREAELRQLLGLAGGTASAVVISAIDGMPGVGKTTIAVHAAHALADRFPDGQYFVDLHGFTPGLAPMDTSMALGLLLRAAGVPAERIPVDLQERSALWRSELADRRVLILLDNAASAQQVRPLLPGSPGSLVLVTSRRRLRTLDGAEALSLDVLPQEEAHDLFVAAAGPRALAEPDAVADVVELCGRLPLALRIAAARVGTGPAAVARLATHLRAALRRLDALAVDDRDVSATFTLSYRALEPAQQRMFRLLGLHPGHHFGADSASALADIDQGEATALLDALVSAHLLQRHADDRYTFHDLLRVFAGTHATPAAEHRAALDRLLDHYGRTALAAAHALGLGPFGEPPPPTPPPAAGWLDAERAGLIAAAGLPGAGPFALGLARALSCYLEAECHHADALSLYDHALRALPTPAEEAELHRHRALILLRTGAYQTSEDAARHSLRICRDTGDEAGEGRSLTALARVFTQRGEPERSLEHSTRALDLHRRTADRVAEGATLNNLGSNHARLGNHAIAEDYLRQAVSVNRQTGNRRSEATAWCLLGIIDQQRGHHDTASAHLREALSLYRATGDRAGEGTTLANLGLIHGLRGRYSHALDTYRQAHGIHHEIGNRAPEGYALAGIGNALSALGHHDQAIEHHRRALDLGRALHEPNLQAQALQSLGAAHLASGDADQALHRHGEALGLATASGDVFVQAQANEGIGRALEALGRFAEARSSWQRALDTYTSLGAPQARDLLDKLAT</sequence>
<accession>A0A8J7GEQ1</accession>
<dbReference type="InterPro" id="IPR019734">
    <property type="entry name" value="TPR_rpt"/>
</dbReference>
<dbReference type="GO" id="GO:0003677">
    <property type="term" value="F:DNA binding"/>
    <property type="evidence" value="ECO:0007669"/>
    <property type="project" value="UniProtKB-UniRule"/>
</dbReference>
<evidence type="ECO:0000256" key="4">
    <source>
        <dbReference type="ARBA" id="ARBA00023163"/>
    </source>
</evidence>
<dbReference type="InterPro" id="IPR036388">
    <property type="entry name" value="WH-like_DNA-bd_sf"/>
</dbReference>
<dbReference type="Proteomes" id="UP000622552">
    <property type="component" value="Unassembled WGS sequence"/>
</dbReference>
<evidence type="ECO:0000313" key="8">
    <source>
        <dbReference type="Proteomes" id="UP000622552"/>
    </source>
</evidence>
<dbReference type="Gene3D" id="3.40.50.300">
    <property type="entry name" value="P-loop containing nucleotide triphosphate hydrolases"/>
    <property type="match status" value="1"/>
</dbReference>
<dbReference type="Gene3D" id="1.25.40.10">
    <property type="entry name" value="Tetratricopeptide repeat domain"/>
    <property type="match status" value="3"/>
</dbReference>
<comment type="caution">
    <text evidence="7">The sequence shown here is derived from an EMBL/GenBank/DDBJ whole genome shotgun (WGS) entry which is preliminary data.</text>
</comment>
<dbReference type="Pfam" id="PF00486">
    <property type="entry name" value="Trans_reg_C"/>
    <property type="match status" value="1"/>
</dbReference>
<keyword evidence="2" id="KW-0805">Transcription regulation</keyword>
<dbReference type="PROSITE" id="PS51755">
    <property type="entry name" value="OMPR_PHOB"/>
    <property type="match status" value="1"/>
</dbReference>
<dbReference type="SMART" id="SM00028">
    <property type="entry name" value="TPR"/>
    <property type="match status" value="8"/>
</dbReference>
<dbReference type="Pfam" id="PF13424">
    <property type="entry name" value="TPR_12"/>
    <property type="match status" value="3"/>
</dbReference>
<evidence type="ECO:0000313" key="7">
    <source>
        <dbReference type="EMBL" id="MBG6136510.1"/>
    </source>
</evidence>
<dbReference type="Pfam" id="PF03704">
    <property type="entry name" value="BTAD"/>
    <property type="match status" value="1"/>
</dbReference>
<gene>
    <name evidence="7" type="ORF">IW245_002704</name>
</gene>
<dbReference type="CDD" id="cd15831">
    <property type="entry name" value="BTAD"/>
    <property type="match status" value="1"/>
</dbReference>
<evidence type="ECO:0000256" key="3">
    <source>
        <dbReference type="ARBA" id="ARBA00023125"/>
    </source>
</evidence>
<dbReference type="PANTHER" id="PTHR35807">
    <property type="entry name" value="TRANSCRIPTIONAL REGULATOR REDD-RELATED"/>
    <property type="match status" value="1"/>
</dbReference>
<comment type="similarity">
    <text evidence="1">Belongs to the AfsR/DnrI/RedD regulatory family.</text>
</comment>
<feature type="domain" description="OmpR/PhoB-type" evidence="6">
    <location>
        <begin position="1"/>
        <end position="91"/>
    </location>
</feature>
<dbReference type="GO" id="GO:0006355">
    <property type="term" value="P:regulation of DNA-templated transcription"/>
    <property type="evidence" value="ECO:0007669"/>
    <property type="project" value="InterPro"/>
</dbReference>
<dbReference type="SMART" id="SM01043">
    <property type="entry name" value="BTAD"/>
    <property type="match status" value="1"/>
</dbReference>
<protein>
    <submittedName>
        <fullName evidence="7">DNA-binding SARP family transcriptional activator/tetratricopeptide (TPR) repeat protein</fullName>
    </submittedName>
</protein>
<dbReference type="InterPro" id="IPR005158">
    <property type="entry name" value="BTAD"/>
</dbReference>
<dbReference type="EMBL" id="JADOUF010000001">
    <property type="protein sequence ID" value="MBG6136510.1"/>
    <property type="molecule type" value="Genomic_DNA"/>
</dbReference>
<dbReference type="PRINTS" id="PR00364">
    <property type="entry name" value="DISEASERSIST"/>
</dbReference>
<evidence type="ECO:0000256" key="1">
    <source>
        <dbReference type="ARBA" id="ARBA00005820"/>
    </source>
</evidence>
<evidence type="ECO:0000256" key="2">
    <source>
        <dbReference type="ARBA" id="ARBA00023015"/>
    </source>
</evidence>
<dbReference type="SMART" id="SM00862">
    <property type="entry name" value="Trans_reg_C"/>
    <property type="match status" value="1"/>
</dbReference>
<dbReference type="InterPro" id="IPR016032">
    <property type="entry name" value="Sig_transdc_resp-reg_C-effctor"/>
</dbReference>
<dbReference type="PANTHER" id="PTHR35807:SF1">
    <property type="entry name" value="TRANSCRIPTIONAL REGULATOR REDD"/>
    <property type="match status" value="1"/>
</dbReference>
<proteinExistence type="inferred from homology"/>
<evidence type="ECO:0000256" key="5">
    <source>
        <dbReference type="PROSITE-ProRule" id="PRU01091"/>
    </source>
</evidence>
<dbReference type="AlphaFoldDB" id="A0A8J7GEQ1"/>
<name>A0A8J7GEQ1_9ACTN</name>
<evidence type="ECO:0000259" key="6">
    <source>
        <dbReference type="PROSITE" id="PS51755"/>
    </source>
</evidence>
<keyword evidence="8" id="KW-1185">Reference proteome</keyword>
<organism evidence="7 8">
    <name type="scientific">Longispora fulva</name>
    <dbReference type="NCBI Taxonomy" id="619741"/>
    <lineage>
        <taxon>Bacteria</taxon>
        <taxon>Bacillati</taxon>
        <taxon>Actinomycetota</taxon>
        <taxon>Actinomycetes</taxon>
        <taxon>Micromonosporales</taxon>
        <taxon>Micromonosporaceae</taxon>
        <taxon>Longispora</taxon>
    </lineage>
</organism>